<feature type="non-terminal residue" evidence="4">
    <location>
        <position position="1"/>
    </location>
</feature>
<dbReference type="AlphaFoldDB" id="X1GPK4"/>
<keyword evidence="1" id="KW-0408">Iron</keyword>
<gene>
    <name evidence="4" type="ORF">S03H2_36948</name>
</gene>
<dbReference type="PANTHER" id="PTHR36577:SF3">
    <property type="entry name" value="DUF521 DOMAIN PROTEIN (AFU_ORTHOLOGUE AFUA_6G00490)"/>
    <property type="match status" value="1"/>
</dbReference>
<name>X1GPK4_9ZZZZ</name>
<protein>
    <recommendedName>
        <fullName evidence="3">Phosphomevalonate dehydratase large subunit-like domain-containing protein</fullName>
    </recommendedName>
</protein>
<feature type="domain" description="Phosphomevalonate dehydratase large subunit-like" evidence="3">
    <location>
        <begin position="2"/>
        <end position="277"/>
    </location>
</feature>
<accession>X1GPK4</accession>
<proteinExistence type="predicted"/>
<keyword evidence="2" id="KW-0456">Lyase</keyword>
<reference evidence="4" key="1">
    <citation type="journal article" date="2014" name="Front. Microbiol.">
        <title>High frequency of phylogenetically diverse reductive dehalogenase-homologous genes in deep subseafloor sedimentary metagenomes.</title>
        <authorList>
            <person name="Kawai M."/>
            <person name="Futagami T."/>
            <person name="Toyoda A."/>
            <person name="Takaki Y."/>
            <person name="Nishi S."/>
            <person name="Hori S."/>
            <person name="Arai W."/>
            <person name="Tsubouchi T."/>
            <person name="Morono Y."/>
            <person name="Uchiyama I."/>
            <person name="Ito T."/>
            <person name="Fujiyama A."/>
            <person name="Inagaki F."/>
            <person name="Takami H."/>
        </authorList>
    </citation>
    <scope>NUCLEOTIDE SEQUENCE</scope>
    <source>
        <strain evidence="4">Expedition CK06-06</strain>
    </source>
</reference>
<dbReference type="InterPro" id="IPR007506">
    <property type="entry name" value="PMDh-L-like_dom"/>
</dbReference>
<evidence type="ECO:0000256" key="1">
    <source>
        <dbReference type="ARBA" id="ARBA00023004"/>
    </source>
</evidence>
<sequence>FKTATTLDPVIFDPNLLRRFGYPQEYVDEMKASIDSGMGIYKKLGVTPAYTCCPFYLLPAHYGEHIATAETTVQLFSNSILGARTNKESGPTALASAITGRTPFYGMHLSENRRGQVLVKLKEDIDLSLFTYADYSALGYYVASQAVDKIPVYTGFPVSISRTELLYFSSSHSTASSLSMFHIVGITPEAPTVEAAFGNGKPLDTIVVGKKEIRDTYEIVTSATDESIDWVLFGCPHVTLQHIKDVALLLDGKKIHENVKLIVATSDPIRVLAQRMGRR</sequence>
<feature type="non-terminal residue" evidence="4">
    <location>
        <position position="279"/>
    </location>
</feature>
<evidence type="ECO:0000313" key="4">
    <source>
        <dbReference type="EMBL" id="GAH59821.1"/>
    </source>
</evidence>
<organism evidence="4">
    <name type="scientific">marine sediment metagenome</name>
    <dbReference type="NCBI Taxonomy" id="412755"/>
    <lineage>
        <taxon>unclassified sequences</taxon>
        <taxon>metagenomes</taxon>
        <taxon>ecological metagenomes</taxon>
    </lineage>
</organism>
<dbReference type="Pfam" id="PF04412">
    <property type="entry name" value="AcnX"/>
    <property type="match status" value="1"/>
</dbReference>
<dbReference type="GO" id="GO:0016829">
    <property type="term" value="F:lyase activity"/>
    <property type="evidence" value="ECO:0007669"/>
    <property type="project" value="UniProtKB-KW"/>
</dbReference>
<dbReference type="PANTHER" id="PTHR36577">
    <property type="entry name" value="DUF521 DOMAIN PROTEIN (AFU_ORTHOLOGUE AFUA_6G00490)"/>
    <property type="match status" value="1"/>
</dbReference>
<evidence type="ECO:0000256" key="2">
    <source>
        <dbReference type="ARBA" id="ARBA00023239"/>
    </source>
</evidence>
<comment type="caution">
    <text evidence="4">The sequence shown here is derived from an EMBL/GenBank/DDBJ whole genome shotgun (WGS) entry which is preliminary data.</text>
</comment>
<evidence type="ECO:0000259" key="3">
    <source>
        <dbReference type="Pfam" id="PF04412"/>
    </source>
</evidence>
<dbReference type="EMBL" id="BARU01022709">
    <property type="protein sequence ID" value="GAH59821.1"/>
    <property type="molecule type" value="Genomic_DNA"/>
</dbReference>